<reference evidence="6" key="1">
    <citation type="journal article" date="2021" name="PeerJ">
        <title>Extensive microbial diversity within the chicken gut microbiome revealed by metagenomics and culture.</title>
        <authorList>
            <person name="Gilroy R."/>
            <person name="Ravi A."/>
            <person name="Getino M."/>
            <person name="Pursley I."/>
            <person name="Horton D.L."/>
            <person name="Alikhan N.F."/>
            <person name="Baker D."/>
            <person name="Gharbi K."/>
            <person name="Hall N."/>
            <person name="Watson M."/>
            <person name="Adriaenssens E.M."/>
            <person name="Foster-Nyarko E."/>
            <person name="Jarju S."/>
            <person name="Secka A."/>
            <person name="Antonio M."/>
            <person name="Oren A."/>
            <person name="Chaudhuri R.R."/>
            <person name="La Ragione R."/>
            <person name="Hildebrand F."/>
            <person name="Pallen M.J."/>
        </authorList>
    </citation>
    <scope>NUCLEOTIDE SEQUENCE</scope>
    <source>
        <strain evidence="6">ChiHjej13B12-14962</strain>
    </source>
</reference>
<dbReference type="Gene3D" id="3.30.1600.10">
    <property type="entry name" value="SIR2/SIRT2 'Small Domain"/>
    <property type="match status" value="1"/>
</dbReference>
<dbReference type="InterPro" id="IPR026590">
    <property type="entry name" value="Ssirtuin_cat_dom"/>
</dbReference>
<evidence type="ECO:0000256" key="2">
    <source>
        <dbReference type="ARBA" id="ARBA00022679"/>
    </source>
</evidence>
<dbReference type="PROSITE" id="PS50305">
    <property type="entry name" value="SIRTUIN"/>
    <property type="match status" value="1"/>
</dbReference>
<dbReference type="Proteomes" id="UP000703315">
    <property type="component" value="Unassembled WGS sequence"/>
</dbReference>
<dbReference type="Gene3D" id="3.40.50.1220">
    <property type="entry name" value="TPP-binding domain"/>
    <property type="match status" value="1"/>
</dbReference>
<dbReference type="GO" id="GO:0017136">
    <property type="term" value="F:histone deacetylase activity, NAD-dependent"/>
    <property type="evidence" value="ECO:0007669"/>
    <property type="project" value="TreeGrafter"/>
</dbReference>
<evidence type="ECO:0000256" key="4">
    <source>
        <dbReference type="PROSITE-ProRule" id="PRU00236"/>
    </source>
</evidence>
<dbReference type="GO" id="GO:0046872">
    <property type="term" value="F:metal ion binding"/>
    <property type="evidence" value="ECO:0007669"/>
    <property type="project" value="UniProtKB-KW"/>
</dbReference>
<dbReference type="PANTHER" id="PTHR11085:SF4">
    <property type="entry name" value="NAD-DEPENDENT PROTEIN DEACYLASE"/>
    <property type="match status" value="1"/>
</dbReference>
<gene>
    <name evidence="6" type="ORF">K8V32_12545</name>
</gene>
<dbReference type="PANTHER" id="PTHR11085">
    <property type="entry name" value="NAD-DEPENDENT PROTEIN DEACYLASE SIRTUIN-5, MITOCHONDRIAL-RELATED"/>
    <property type="match status" value="1"/>
</dbReference>
<reference evidence="6" key="2">
    <citation type="submission" date="2021-09" db="EMBL/GenBank/DDBJ databases">
        <authorList>
            <person name="Gilroy R."/>
        </authorList>
    </citation>
    <scope>NUCLEOTIDE SEQUENCE</scope>
    <source>
        <strain evidence="6">ChiHjej13B12-14962</strain>
    </source>
</reference>
<name>A0A921FR17_9MICC</name>
<keyword evidence="4" id="KW-0862">Zinc</keyword>
<dbReference type="Pfam" id="PF02146">
    <property type="entry name" value="SIR2"/>
    <property type="match status" value="1"/>
</dbReference>
<dbReference type="EC" id="2.3.1.286" evidence="1"/>
<dbReference type="InterPro" id="IPR050134">
    <property type="entry name" value="NAD-dep_sirtuin_deacylases"/>
</dbReference>
<dbReference type="NCBIfam" id="NF001753">
    <property type="entry name" value="PRK00481.1-3"/>
    <property type="match status" value="1"/>
</dbReference>
<dbReference type="SUPFAM" id="SSF52467">
    <property type="entry name" value="DHS-like NAD/FAD-binding domain"/>
    <property type="match status" value="1"/>
</dbReference>
<evidence type="ECO:0000256" key="3">
    <source>
        <dbReference type="ARBA" id="ARBA00023027"/>
    </source>
</evidence>
<proteinExistence type="predicted"/>
<comment type="caution">
    <text evidence="6">The sequence shown here is derived from an EMBL/GenBank/DDBJ whole genome shotgun (WGS) entry which is preliminary data.</text>
</comment>
<protein>
    <recommendedName>
        <fullName evidence="1">protein acetyllysine N-acetyltransferase</fullName>
        <ecNumber evidence="1">2.3.1.286</ecNumber>
    </recommendedName>
</protein>
<dbReference type="InterPro" id="IPR003000">
    <property type="entry name" value="Sirtuin"/>
</dbReference>
<sequence length="262" mass="28152">MTKAIQQAADLVATARSVAVLSGAGMSAESGIPTFRDAQTGMWERFVPEQLATESAFRANPALVWTWYMWRWHLVNSVMPNAGHNAIGHWQQHLAANHGTLTVATQNVDDLHERGGATDVLHLHGSLGAFRCIDCHRAAAFSPGVLDYKPRQNFDDENLLTPVACQHCATGVLRPAVVWFGEALPQETFQKAIDQLRTAELVVVIGSSGLVQPAASLPLIGRDAGCMLIEINPSPTELSRSADVHLASTAAVALPLLVAKIV</sequence>
<dbReference type="GO" id="GO:0070403">
    <property type="term" value="F:NAD+ binding"/>
    <property type="evidence" value="ECO:0007669"/>
    <property type="project" value="InterPro"/>
</dbReference>
<dbReference type="RefSeq" id="WP_303908000.1">
    <property type="nucleotide sequence ID" value="NZ_DYXC01000142.1"/>
</dbReference>
<dbReference type="InterPro" id="IPR026591">
    <property type="entry name" value="Sirtuin_cat_small_dom_sf"/>
</dbReference>
<evidence type="ECO:0000256" key="1">
    <source>
        <dbReference type="ARBA" id="ARBA00012928"/>
    </source>
</evidence>
<dbReference type="AlphaFoldDB" id="A0A921FR17"/>
<keyword evidence="3" id="KW-0520">NAD</keyword>
<evidence type="ECO:0000313" key="6">
    <source>
        <dbReference type="EMBL" id="HJF15602.1"/>
    </source>
</evidence>
<feature type="domain" description="Deacetylase sirtuin-type" evidence="5">
    <location>
        <begin position="1"/>
        <end position="262"/>
    </location>
</feature>
<keyword evidence="2" id="KW-0808">Transferase</keyword>
<feature type="binding site" evidence="4">
    <location>
        <position position="168"/>
    </location>
    <ligand>
        <name>Zn(2+)</name>
        <dbReference type="ChEBI" id="CHEBI:29105"/>
    </ligand>
</feature>
<accession>A0A921FR17</accession>
<dbReference type="EMBL" id="DYXC01000142">
    <property type="protein sequence ID" value="HJF15602.1"/>
    <property type="molecule type" value="Genomic_DNA"/>
</dbReference>
<evidence type="ECO:0000259" key="5">
    <source>
        <dbReference type="PROSITE" id="PS50305"/>
    </source>
</evidence>
<feature type="binding site" evidence="4">
    <location>
        <position position="165"/>
    </location>
    <ligand>
        <name>Zn(2+)</name>
        <dbReference type="ChEBI" id="CHEBI:29105"/>
    </ligand>
</feature>
<feature type="active site" description="Proton acceptor" evidence="4">
    <location>
        <position position="124"/>
    </location>
</feature>
<evidence type="ECO:0000313" key="7">
    <source>
        <dbReference type="Proteomes" id="UP000703315"/>
    </source>
</evidence>
<organism evidence="6 7">
    <name type="scientific">Enteractinococcus helveticum</name>
    <dbReference type="NCBI Taxonomy" id="1837282"/>
    <lineage>
        <taxon>Bacteria</taxon>
        <taxon>Bacillati</taxon>
        <taxon>Actinomycetota</taxon>
        <taxon>Actinomycetes</taxon>
        <taxon>Micrococcales</taxon>
        <taxon>Micrococcaceae</taxon>
    </lineage>
</organism>
<feature type="binding site" evidence="4">
    <location>
        <position position="135"/>
    </location>
    <ligand>
        <name>Zn(2+)</name>
        <dbReference type="ChEBI" id="CHEBI:29105"/>
    </ligand>
</feature>
<dbReference type="InterPro" id="IPR029035">
    <property type="entry name" value="DHS-like_NAD/FAD-binding_dom"/>
</dbReference>
<keyword evidence="4" id="KW-0479">Metal-binding</keyword>
<feature type="binding site" evidence="4">
    <location>
        <position position="132"/>
    </location>
    <ligand>
        <name>Zn(2+)</name>
        <dbReference type="ChEBI" id="CHEBI:29105"/>
    </ligand>
</feature>